<dbReference type="RefSeq" id="XP_033521200.1">
    <property type="nucleotide sequence ID" value="XM_033666847.1"/>
</dbReference>
<gene>
    <name evidence="2" type="ORF">P153DRAFT_359151</name>
</gene>
<feature type="compositionally biased region" description="Acidic residues" evidence="1">
    <location>
        <begin position="206"/>
        <end position="219"/>
    </location>
</feature>
<dbReference type="AlphaFoldDB" id="A0A6A6A7N8"/>
<dbReference type="GeneID" id="54407279"/>
<feature type="region of interest" description="Disordered" evidence="1">
    <location>
        <begin position="1"/>
        <end position="24"/>
    </location>
</feature>
<evidence type="ECO:0000256" key="1">
    <source>
        <dbReference type="SAM" id="MobiDB-lite"/>
    </source>
</evidence>
<evidence type="ECO:0000313" key="2">
    <source>
        <dbReference type="EMBL" id="KAF2126808.1"/>
    </source>
</evidence>
<protein>
    <submittedName>
        <fullName evidence="2">Uncharacterized protein</fullName>
    </submittedName>
</protein>
<sequence length="231" mass="25758">MGRFSENKKHSTKTTTPAKRPDDRYKAELMQTIDSLITYHACLENARRDGEKELATNLEQAISNADKKLAGDLAAWASTRVRDDGEEERDGEETAAGRELAAAIGDELARVEAGGTAEKGKEASQDMDMGPLQQALECFSLACGTANRFESEAPQWKPQKYRRMNTELAGFGVEYESDCEDHPIEIGHGKKANELGDEIQKAREQETEDKEESNEDDEELGKKTSNRKRDE</sequence>
<proteinExistence type="predicted"/>
<dbReference type="Proteomes" id="UP000799771">
    <property type="component" value="Unassembled WGS sequence"/>
</dbReference>
<accession>A0A6A6A7N8</accession>
<evidence type="ECO:0000313" key="3">
    <source>
        <dbReference type="Proteomes" id="UP000799771"/>
    </source>
</evidence>
<organism evidence="2 3">
    <name type="scientific">Dothidotthia symphoricarpi CBS 119687</name>
    <dbReference type="NCBI Taxonomy" id="1392245"/>
    <lineage>
        <taxon>Eukaryota</taxon>
        <taxon>Fungi</taxon>
        <taxon>Dikarya</taxon>
        <taxon>Ascomycota</taxon>
        <taxon>Pezizomycotina</taxon>
        <taxon>Dothideomycetes</taxon>
        <taxon>Pleosporomycetidae</taxon>
        <taxon>Pleosporales</taxon>
        <taxon>Dothidotthiaceae</taxon>
        <taxon>Dothidotthia</taxon>
    </lineage>
</organism>
<keyword evidence="3" id="KW-1185">Reference proteome</keyword>
<dbReference type="EMBL" id="ML977512">
    <property type="protein sequence ID" value="KAF2126808.1"/>
    <property type="molecule type" value="Genomic_DNA"/>
</dbReference>
<feature type="region of interest" description="Disordered" evidence="1">
    <location>
        <begin position="180"/>
        <end position="231"/>
    </location>
</feature>
<feature type="compositionally biased region" description="Basic and acidic residues" evidence="1">
    <location>
        <begin position="180"/>
        <end position="205"/>
    </location>
</feature>
<name>A0A6A6A7N8_9PLEO</name>
<reference evidence="2" key="1">
    <citation type="journal article" date="2020" name="Stud. Mycol.">
        <title>101 Dothideomycetes genomes: a test case for predicting lifestyles and emergence of pathogens.</title>
        <authorList>
            <person name="Haridas S."/>
            <person name="Albert R."/>
            <person name="Binder M."/>
            <person name="Bloem J."/>
            <person name="Labutti K."/>
            <person name="Salamov A."/>
            <person name="Andreopoulos B."/>
            <person name="Baker S."/>
            <person name="Barry K."/>
            <person name="Bills G."/>
            <person name="Bluhm B."/>
            <person name="Cannon C."/>
            <person name="Castanera R."/>
            <person name="Culley D."/>
            <person name="Daum C."/>
            <person name="Ezra D."/>
            <person name="Gonzalez J."/>
            <person name="Henrissat B."/>
            <person name="Kuo A."/>
            <person name="Liang C."/>
            <person name="Lipzen A."/>
            <person name="Lutzoni F."/>
            <person name="Magnuson J."/>
            <person name="Mondo S."/>
            <person name="Nolan M."/>
            <person name="Ohm R."/>
            <person name="Pangilinan J."/>
            <person name="Park H.-J."/>
            <person name="Ramirez L."/>
            <person name="Alfaro M."/>
            <person name="Sun H."/>
            <person name="Tritt A."/>
            <person name="Yoshinaga Y."/>
            <person name="Zwiers L.-H."/>
            <person name="Turgeon B."/>
            <person name="Goodwin S."/>
            <person name="Spatafora J."/>
            <person name="Crous P."/>
            <person name="Grigoriev I."/>
        </authorList>
    </citation>
    <scope>NUCLEOTIDE SEQUENCE</scope>
    <source>
        <strain evidence="2">CBS 119687</strain>
    </source>
</reference>